<dbReference type="EMBL" id="JBDXSU010000016">
    <property type="protein sequence ID" value="MFB5192016.1"/>
    <property type="molecule type" value="Genomic_DNA"/>
</dbReference>
<feature type="transmembrane region" description="Helical" evidence="1">
    <location>
        <begin position="21"/>
        <end position="39"/>
    </location>
</feature>
<keyword evidence="1" id="KW-0472">Membrane</keyword>
<reference evidence="3 4" key="1">
    <citation type="journal article" date="2024" name="Int. J. Mol. Sci.">
        <title>Exploration of Alicyclobacillus spp. Genome in Search of Antibiotic Resistance.</title>
        <authorList>
            <person name="Bucka-Kolendo J."/>
            <person name="Kiousi D.E."/>
            <person name="Dekowska A."/>
            <person name="Mikolajczuk-Szczyrba A."/>
            <person name="Karadedos D.M."/>
            <person name="Michael P."/>
            <person name="Galanis A."/>
            <person name="Sokolowska B."/>
        </authorList>
    </citation>
    <scope>NUCLEOTIDE SEQUENCE [LARGE SCALE GENOMIC DNA]</scope>
    <source>
        <strain evidence="3 4">KKP 3000</strain>
    </source>
</reference>
<dbReference type="InterPro" id="IPR011856">
    <property type="entry name" value="tRNA_endonuc-like_dom_sf"/>
</dbReference>
<keyword evidence="3" id="KW-0540">Nuclease</keyword>
<protein>
    <submittedName>
        <fullName evidence="3">Restriction endonuclease</fullName>
    </submittedName>
</protein>
<dbReference type="PANTHER" id="PTHR30015:SF6">
    <property type="entry name" value="SLL1429 PROTEIN"/>
    <property type="match status" value="1"/>
</dbReference>
<keyword evidence="3" id="KW-0378">Hydrolase</keyword>
<dbReference type="InterPro" id="IPR007560">
    <property type="entry name" value="Restrct_endonuc_IV_Mrr"/>
</dbReference>
<keyword evidence="1" id="KW-0812">Transmembrane</keyword>
<evidence type="ECO:0000313" key="3">
    <source>
        <dbReference type="EMBL" id="MFB5192016.1"/>
    </source>
</evidence>
<keyword evidence="1" id="KW-1133">Transmembrane helix</keyword>
<evidence type="ECO:0000313" key="4">
    <source>
        <dbReference type="Proteomes" id="UP001579974"/>
    </source>
</evidence>
<evidence type="ECO:0000256" key="1">
    <source>
        <dbReference type="SAM" id="Phobius"/>
    </source>
</evidence>
<proteinExistence type="predicted"/>
<organism evidence="3 4">
    <name type="scientific">Alicyclobacillus fastidiosus</name>
    <dbReference type="NCBI Taxonomy" id="392011"/>
    <lineage>
        <taxon>Bacteria</taxon>
        <taxon>Bacillati</taxon>
        <taxon>Bacillota</taxon>
        <taxon>Bacilli</taxon>
        <taxon>Bacillales</taxon>
        <taxon>Alicyclobacillaceae</taxon>
        <taxon>Alicyclobacillus</taxon>
    </lineage>
</organism>
<dbReference type="RefSeq" id="WP_275476033.1">
    <property type="nucleotide sequence ID" value="NZ_CP162940.1"/>
</dbReference>
<dbReference type="Proteomes" id="UP001579974">
    <property type="component" value="Unassembled WGS sequence"/>
</dbReference>
<keyword evidence="3" id="KW-0255">Endonuclease</keyword>
<keyword evidence="4" id="KW-1185">Reference proteome</keyword>
<accession>A0ABV5AIR1</accession>
<sequence>MPTKAMQWLQRGTKPVRKMKVYGIIFGWWAFNIAFATKYVYVFEFAGAMCYLLWVTIGTRVRRIENLRKAGMEQIDAMEGTEFEDRMMVYFRDIGWVVTGTKRSGDYGADLVLKDPSGKRYVVQCKRYSDKVSLAAVQEAVAAVRFYKADAAMVITNNYLTENALQLAKANDVIVWQRDELAHHLANIQRKRWFLRLPRRMPTT</sequence>
<evidence type="ECO:0000259" key="2">
    <source>
        <dbReference type="Pfam" id="PF04471"/>
    </source>
</evidence>
<dbReference type="Pfam" id="PF04471">
    <property type="entry name" value="Mrr_cat"/>
    <property type="match status" value="1"/>
</dbReference>
<dbReference type="GO" id="GO:0004519">
    <property type="term" value="F:endonuclease activity"/>
    <property type="evidence" value="ECO:0007669"/>
    <property type="project" value="UniProtKB-KW"/>
</dbReference>
<gene>
    <name evidence="3" type="ORF">KKP3000_000808</name>
</gene>
<dbReference type="InterPro" id="IPR052906">
    <property type="entry name" value="Type_IV_Methyl-Rstrct_Enzyme"/>
</dbReference>
<dbReference type="InterPro" id="IPR011335">
    <property type="entry name" value="Restrct_endonuc-II-like"/>
</dbReference>
<comment type="caution">
    <text evidence="3">The sequence shown here is derived from an EMBL/GenBank/DDBJ whole genome shotgun (WGS) entry which is preliminary data.</text>
</comment>
<name>A0ABV5AIR1_9BACL</name>
<dbReference type="Gene3D" id="3.40.1350.10">
    <property type="match status" value="1"/>
</dbReference>
<dbReference type="PANTHER" id="PTHR30015">
    <property type="entry name" value="MRR RESTRICTION SYSTEM PROTEIN"/>
    <property type="match status" value="1"/>
</dbReference>
<dbReference type="SUPFAM" id="SSF52980">
    <property type="entry name" value="Restriction endonuclease-like"/>
    <property type="match status" value="1"/>
</dbReference>
<feature type="domain" description="Restriction endonuclease type IV Mrr" evidence="2">
    <location>
        <begin position="75"/>
        <end position="183"/>
    </location>
</feature>